<dbReference type="RefSeq" id="WP_187481269.1">
    <property type="nucleotide sequence ID" value="NZ_CP060695.1"/>
</dbReference>
<dbReference type="Pfam" id="PF08800">
    <property type="entry name" value="BT4734-like_N"/>
    <property type="match status" value="1"/>
</dbReference>
<dbReference type="AlphaFoldDB" id="A0A7G9L6S6"/>
<dbReference type="InterPro" id="IPR014907">
    <property type="entry name" value="BT4734-like_N"/>
</dbReference>
<feature type="coiled-coil region" evidence="1">
    <location>
        <begin position="239"/>
        <end position="309"/>
    </location>
</feature>
<dbReference type="EMBL" id="CP060695">
    <property type="protein sequence ID" value="QNM84325.1"/>
    <property type="molecule type" value="Genomic_DNA"/>
</dbReference>
<feature type="domain" description="BT4734-like N-terminal" evidence="2">
    <location>
        <begin position="84"/>
        <end position="211"/>
    </location>
</feature>
<name>A0A7G9L6S6_9FLAO</name>
<evidence type="ECO:0000313" key="4">
    <source>
        <dbReference type="Proteomes" id="UP000515808"/>
    </source>
</evidence>
<keyword evidence="1" id="KW-0175">Coiled coil</keyword>
<evidence type="ECO:0000313" key="3">
    <source>
        <dbReference type="EMBL" id="QNM84325.1"/>
    </source>
</evidence>
<gene>
    <name evidence="3" type="ORF">H9W90_08890</name>
</gene>
<reference evidence="3 4" key="1">
    <citation type="submission" date="2020-08" db="EMBL/GenBank/DDBJ databases">
        <title>Polaribacter sp. L12M9 isolated from gut of the Korean scallop.</title>
        <authorList>
            <person name="Jeong Y.S."/>
        </authorList>
    </citation>
    <scope>NUCLEOTIDE SEQUENCE [LARGE SCALE GENOMIC DNA]</scope>
    <source>
        <strain evidence="3 4">L12M9</strain>
    </source>
</reference>
<accession>A0A7G9L6S6</accession>
<organism evidence="3 4">
    <name type="scientific">Polaribacter pectinis</name>
    <dbReference type="NCBI Taxonomy" id="2738844"/>
    <lineage>
        <taxon>Bacteria</taxon>
        <taxon>Pseudomonadati</taxon>
        <taxon>Bacteroidota</taxon>
        <taxon>Flavobacteriia</taxon>
        <taxon>Flavobacteriales</taxon>
        <taxon>Flavobacteriaceae</taxon>
    </lineage>
</organism>
<proteinExistence type="predicted"/>
<evidence type="ECO:0000259" key="2">
    <source>
        <dbReference type="Pfam" id="PF08800"/>
    </source>
</evidence>
<protein>
    <recommendedName>
        <fullName evidence="2">BT4734-like N-terminal domain-containing protein</fullName>
    </recommendedName>
</protein>
<dbReference type="KEGG" id="ppec:H9W90_08890"/>
<dbReference type="Proteomes" id="UP000515808">
    <property type="component" value="Chromosome"/>
</dbReference>
<sequence>MKYKEQLNKHICPKIHHLKEFLYNFIGYDQQWRASTRSFGKNSKSLADQITEKDLIEEMVNPNKSLKKLLDASGGDLSAVKPFLPALMISLKTNTRDKSKIQFKHTGEFCFDFDKFKDTEEAIFWMEKVFEATENIKPYLSFISSRGKGFKIFCKVDTSDKDFKNDFKSEDPDVVKKHHKTWYEGARKELIKNFPPLEDKFDKSTNDSTRLTYIPFVADEENRLKYKPKRISNYASIVNQEKELAHQKLKNDIAKHQKEINQIMKEQGISSQEEAYYIFEKKKIIPFDLESETEKFEKVIEYLEELSNQDSVVARFVSEHFDDYGTLQKLSWVLYGVFGELAIDNLLKLVPEGSNKKDENHNDYRWTVRSKDDYSAKELKSMTPAPFYYIVRKLEEVDDFIYQNFGMSTTDKTEIKLLSDYYDTYISHLNLEAEGSENADTSEFLDDITKYIEKKKIRLPLIEELETINPEFTLGPNDYLDKNVMHDLFQNKYTDKKIFHLRSQCGK</sequence>
<keyword evidence="4" id="KW-1185">Reference proteome</keyword>
<evidence type="ECO:0000256" key="1">
    <source>
        <dbReference type="SAM" id="Coils"/>
    </source>
</evidence>